<evidence type="ECO:0000313" key="5">
    <source>
        <dbReference type="Proteomes" id="UP000316473"/>
    </source>
</evidence>
<feature type="domain" description="Glycosyl transferase family 1" evidence="3">
    <location>
        <begin position="328"/>
        <end position="485"/>
    </location>
</feature>
<evidence type="ECO:0000313" key="4">
    <source>
        <dbReference type="EMBL" id="BBL35714.1"/>
    </source>
</evidence>
<reference evidence="4 5" key="1">
    <citation type="submission" date="2019-06" db="EMBL/GenBank/DDBJ databases">
        <title>Nitrosomonas stercoris KYUHI-S whole genome shotgun sequence.</title>
        <authorList>
            <person name="Nakagawa T."/>
            <person name="Tsuchiya Y."/>
            <person name="Takahashi R."/>
        </authorList>
    </citation>
    <scope>NUCLEOTIDE SEQUENCE [LARGE SCALE GENOMIC DNA]</scope>
    <source>
        <strain evidence="4 5">KYUHI-S</strain>
    </source>
</reference>
<dbReference type="PANTHER" id="PTHR12526:SF629">
    <property type="entry name" value="TEICHURONIC ACID BIOSYNTHESIS GLYCOSYLTRANSFERASE TUAH-RELATED"/>
    <property type="match status" value="1"/>
</dbReference>
<dbReference type="Proteomes" id="UP000316473">
    <property type="component" value="Chromosome"/>
</dbReference>
<dbReference type="AlphaFoldDB" id="A0A4Y1YNY9"/>
<dbReference type="EMBL" id="AP019755">
    <property type="protein sequence ID" value="BBL35714.1"/>
    <property type="molecule type" value="Genomic_DNA"/>
</dbReference>
<evidence type="ECO:0000259" key="3">
    <source>
        <dbReference type="Pfam" id="PF00534"/>
    </source>
</evidence>
<dbReference type="GO" id="GO:0016757">
    <property type="term" value="F:glycosyltransferase activity"/>
    <property type="evidence" value="ECO:0007669"/>
    <property type="project" value="UniProtKB-KW"/>
</dbReference>
<accession>A0A4Y1YNY9</accession>
<protein>
    <submittedName>
        <fullName evidence="4">Poly(Glycerol-phosphate) alpha-glucosyltransferase</fullName>
    </submittedName>
</protein>
<dbReference type="PANTHER" id="PTHR12526">
    <property type="entry name" value="GLYCOSYLTRANSFERASE"/>
    <property type="match status" value="1"/>
</dbReference>
<dbReference type="Pfam" id="PF00534">
    <property type="entry name" value="Glycos_transf_1"/>
    <property type="match status" value="1"/>
</dbReference>
<evidence type="ECO:0000256" key="2">
    <source>
        <dbReference type="ARBA" id="ARBA00022679"/>
    </source>
</evidence>
<gene>
    <name evidence="4" type="ORF">Nstercoris_01989</name>
</gene>
<sequence>MPKYYFCNIDFAKHLTGIERSSIQRANLFVEHLNIVPQMLTLKLNLDSHVVWEEYKLAGLVNHNIPLVNMYDDLLKISEGAHLPATSLIFSNGWNVLDVENIKVPHQKIYHPNGVMRMYIVWRDVKKTIPYYINYFVNKKKARRDKFNRYGQLAVTQYLGEKERVLKEDCYTPSGLFCISRVFDANTRKLNLIQWFDHASGECFIFYKEEELAGEWLKRRFFDEGNIFFIDKHRSWSKPLNDLNKVIPQRIISVIHSIHISDPYEDVKEGRLNSNYRNILNSTIPVERCIVLTPHQKEDIHHRFKDTSYKLNCIPHSLTIPNIFPIFEERDPNLLVAAIRLSKEKRIEDMLHIMRLVSEYHPEKRLEIYGEGPDKKKIQALIKELEIENFVIVKGYRQDIDKIFSRAAISLLTSRIEGFSLATLESLAQGCPVLSYDIKYGPASMIIHEHNGWLIENGNIESAAKILISIFNTPQKLKAISRNAYVSTRKFSSELIASRWASVLGLVQ</sequence>
<dbReference type="Gene3D" id="3.40.50.2000">
    <property type="entry name" value="Glycogen Phosphorylase B"/>
    <property type="match status" value="3"/>
</dbReference>
<evidence type="ECO:0000256" key="1">
    <source>
        <dbReference type="ARBA" id="ARBA00022676"/>
    </source>
</evidence>
<keyword evidence="5" id="KW-1185">Reference proteome</keyword>
<dbReference type="SUPFAM" id="SSF53756">
    <property type="entry name" value="UDP-Glycosyltransferase/glycogen phosphorylase"/>
    <property type="match status" value="1"/>
</dbReference>
<keyword evidence="2 4" id="KW-0808">Transferase</keyword>
<name>A0A4Y1YNY9_9PROT</name>
<organism evidence="4 5">
    <name type="scientific">Nitrosomonas stercoris</name>
    <dbReference type="NCBI Taxonomy" id="1444684"/>
    <lineage>
        <taxon>Bacteria</taxon>
        <taxon>Pseudomonadati</taxon>
        <taxon>Pseudomonadota</taxon>
        <taxon>Betaproteobacteria</taxon>
        <taxon>Nitrosomonadales</taxon>
        <taxon>Nitrosomonadaceae</taxon>
        <taxon>Nitrosomonas</taxon>
    </lineage>
</organism>
<dbReference type="KEGG" id="nst:Nstercoris_01989"/>
<keyword evidence="1" id="KW-0328">Glycosyltransferase</keyword>
<proteinExistence type="predicted"/>
<dbReference type="InterPro" id="IPR001296">
    <property type="entry name" value="Glyco_trans_1"/>
</dbReference>